<dbReference type="AlphaFoldDB" id="X1LFM5"/>
<comment type="caution">
    <text evidence="1">The sequence shown here is derived from an EMBL/GenBank/DDBJ whole genome shotgun (WGS) entry which is preliminary data.</text>
</comment>
<proteinExistence type="predicted"/>
<dbReference type="InterPro" id="IPR046349">
    <property type="entry name" value="C1-like_sf"/>
</dbReference>
<name>X1LFM5_9ZZZZ</name>
<evidence type="ECO:0000313" key="1">
    <source>
        <dbReference type="EMBL" id="GAI18107.1"/>
    </source>
</evidence>
<gene>
    <name evidence="1" type="ORF">S06H3_14280</name>
</gene>
<protein>
    <submittedName>
        <fullName evidence="1">Uncharacterized protein</fullName>
    </submittedName>
</protein>
<sequence length="41" mass="4825">MNCPVCGKEARAHIYYCAKCAVYVHEKYWQKHVATAHKEKE</sequence>
<accession>X1LFM5</accession>
<dbReference type="SUPFAM" id="SSF57889">
    <property type="entry name" value="Cysteine-rich domain"/>
    <property type="match status" value="1"/>
</dbReference>
<dbReference type="EMBL" id="BARV01006981">
    <property type="protein sequence ID" value="GAI18107.1"/>
    <property type="molecule type" value="Genomic_DNA"/>
</dbReference>
<reference evidence="1" key="1">
    <citation type="journal article" date="2014" name="Front. Microbiol.">
        <title>High frequency of phylogenetically diverse reductive dehalogenase-homologous genes in deep subseafloor sedimentary metagenomes.</title>
        <authorList>
            <person name="Kawai M."/>
            <person name="Futagami T."/>
            <person name="Toyoda A."/>
            <person name="Takaki Y."/>
            <person name="Nishi S."/>
            <person name="Hori S."/>
            <person name="Arai W."/>
            <person name="Tsubouchi T."/>
            <person name="Morono Y."/>
            <person name="Uchiyama I."/>
            <person name="Ito T."/>
            <person name="Fujiyama A."/>
            <person name="Inagaki F."/>
            <person name="Takami H."/>
        </authorList>
    </citation>
    <scope>NUCLEOTIDE SEQUENCE</scope>
    <source>
        <strain evidence="1">Expedition CK06-06</strain>
    </source>
</reference>
<organism evidence="1">
    <name type="scientific">marine sediment metagenome</name>
    <dbReference type="NCBI Taxonomy" id="412755"/>
    <lineage>
        <taxon>unclassified sequences</taxon>
        <taxon>metagenomes</taxon>
        <taxon>ecological metagenomes</taxon>
    </lineage>
</organism>